<feature type="domain" description="AB hydrolase-1" evidence="3">
    <location>
        <begin position="43"/>
        <end position="179"/>
    </location>
</feature>
<evidence type="ECO:0000313" key="5">
    <source>
        <dbReference type="Proteomes" id="UP001501337"/>
    </source>
</evidence>
<sequence>MQASSETIPAQSVSIPTPAGMLAALYWTRSTQPSRTRPCYLALHGWLDNAESFHRIAPLLAEDADVLAIDLPGHGLSDHRPPGSSYHVVDNVQTLDVVVDWLTDAASSGFPFSCAQPEDDNEHAAPARPLYLLGHSLGGVISLTYAAVAAERLSGLICIEALGPLSGPAEETSSQLRKYLMKERKRRSSGSERPVYSSIEAVCKARMLGFGGLSESAAEALVTRALKPCDEGWTWRSDPRLRLPSSQRMTEAQVIDLLKNQTLPTLLIATSKGFISADESSNARLRVLRETLETGPGFLQVVTVEGNHHGHLDGDYSAMALHIQDFLKHSRSIT</sequence>
<comment type="caution">
    <text evidence="4">The sequence shown here is derived from an EMBL/GenBank/DDBJ whole genome shotgun (WGS) entry which is preliminary data.</text>
</comment>
<dbReference type="GO" id="GO:0016787">
    <property type="term" value="F:hydrolase activity"/>
    <property type="evidence" value="ECO:0007669"/>
    <property type="project" value="UniProtKB-KW"/>
</dbReference>
<evidence type="ECO:0000256" key="1">
    <source>
        <dbReference type="ARBA" id="ARBA00008645"/>
    </source>
</evidence>
<dbReference type="PANTHER" id="PTHR43798">
    <property type="entry name" value="MONOACYLGLYCEROL LIPASE"/>
    <property type="match status" value="1"/>
</dbReference>
<proteinExistence type="inferred from homology"/>
<dbReference type="Proteomes" id="UP001501337">
    <property type="component" value="Unassembled WGS sequence"/>
</dbReference>
<dbReference type="Pfam" id="PF00561">
    <property type="entry name" value="Abhydrolase_1"/>
    <property type="match status" value="1"/>
</dbReference>
<organism evidence="4 5">
    <name type="scientific">Allohahella marinimesophila</name>
    <dbReference type="NCBI Taxonomy" id="1054972"/>
    <lineage>
        <taxon>Bacteria</taxon>
        <taxon>Pseudomonadati</taxon>
        <taxon>Pseudomonadota</taxon>
        <taxon>Gammaproteobacteria</taxon>
        <taxon>Oceanospirillales</taxon>
        <taxon>Hahellaceae</taxon>
        <taxon>Allohahella</taxon>
    </lineage>
</organism>
<reference evidence="5" key="1">
    <citation type="journal article" date="2019" name="Int. J. Syst. Evol. Microbiol.">
        <title>The Global Catalogue of Microorganisms (GCM) 10K type strain sequencing project: providing services to taxonomists for standard genome sequencing and annotation.</title>
        <authorList>
            <consortium name="The Broad Institute Genomics Platform"/>
            <consortium name="The Broad Institute Genome Sequencing Center for Infectious Disease"/>
            <person name="Wu L."/>
            <person name="Ma J."/>
        </authorList>
    </citation>
    <scope>NUCLEOTIDE SEQUENCE [LARGE SCALE GENOMIC DNA]</scope>
    <source>
        <strain evidence="5">JCM 17555</strain>
    </source>
</reference>
<dbReference type="Gene3D" id="3.40.50.1820">
    <property type="entry name" value="alpha/beta hydrolase"/>
    <property type="match status" value="1"/>
</dbReference>
<dbReference type="InterPro" id="IPR029058">
    <property type="entry name" value="AB_hydrolase_fold"/>
</dbReference>
<evidence type="ECO:0000259" key="3">
    <source>
        <dbReference type="Pfam" id="PF00561"/>
    </source>
</evidence>
<name>A0ABP7NVN0_9GAMM</name>
<keyword evidence="2 4" id="KW-0378">Hydrolase</keyword>
<protein>
    <submittedName>
        <fullName evidence="4">Alpha/beta hydrolase</fullName>
    </submittedName>
</protein>
<keyword evidence="5" id="KW-1185">Reference proteome</keyword>
<gene>
    <name evidence="4" type="ORF">GCM10022278_11860</name>
</gene>
<dbReference type="PANTHER" id="PTHR43798:SF14">
    <property type="entry name" value="SERINE HYDROLASE-LIKE PROTEIN DDB_G0286239"/>
    <property type="match status" value="1"/>
</dbReference>
<dbReference type="InterPro" id="IPR000073">
    <property type="entry name" value="AB_hydrolase_1"/>
</dbReference>
<dbReference type="InterPro" id="IPR050266">
    <property type="entry name" value="AB_hydrolase_sf"/>
</dbReference>
<dbReference type="RefSeq" id="WP_344804295.1">
    <property type="nucleotide sequence ID" value="NZ_BAABBO010000007.1"/>
</dbReference>
<comment type="similarity">
    <text evidence="1">Belongs to the AB hydrolase superfamily.</text>
</comment>
<accession>A0ABP7NVN0</accession>
<dbReference type="EMBL" id="BAABBO010000007">
    <property type="protein sequence ID" value="GAA3954876.1"/>
    <property type="molecule type" value="Genomic_DNA"/>
</dbReference>
<dbReference type="SUPFAM" id="SSF53474">
    <property type="entry name" value="alpha/beta-Hydrolases"/>
    <property type="match status" value="1"/>
</dbReference>
<evidence type="ECO:0000313" key="4">
    <source>
        <dbReference type="EMBL" id="GAA3954876.1"/>
    </source>
</evidence>
<evidence type="ECO:0000256" key="2">
    <source>
        <dbReference type="ARBA" id="ARBA00022801"/>
    </source>
</evidence>